<dbReference type="Proteomes" id="UP000829685">
    <property type="component" value="Unassembled WGS sequence"/>
</dbReference>
<dbReference type="Pfam" id="PF00300">
    <property type="entry name" value="His_Phos_1"/>
    <property type="match status" value="1"/>
</dbReference>
<evidence type="ECO:0000256" key="1">
    <source>
        <dbReference type="SAM" id="MobiDB-lite"/>
    </source>
</evidence>
<name>A0A9P9WJS9_9PEZI</name>
<dbReference type="EMBL" id="JAFIMR010000019">
    <property type="protein sequence ID" value="KAI1866987.1"/>
    <property type="molecule type" value="Genomic_DNA"/>
</dbReference>
<proteinExistence type="predicted"/>
<dbReference type="InterPro" id="IPR051710">
    <property type="entry name" value="Phosphatase_SH3-domain"/>
</dbReference>
<evidence type="ECO:0000313" key="3">
    <source>
        <dbReference type="Proteomes" id="UP000829685"/>
    </source>
</evidence>
<dbReference type="InterPro" id="IPR029033">
    <property type="entry name" value="His_PPase_superfam"/>
</dbReference>
<dbReference type="CDD" id="cd07067">
    <property type="entry name" value="HP_PGM_like"/>
    <property type="match status" value="1"/>
</dbReference>
<feature type="region of interest" description="Disordered" evidence="1">
    <location>
        <begin position="222"/>
        <end position="242"/>
    </location>
</feature>
<feature type="compositionally biased region" description="Basic and acidic residues" evidence="1">
    <location>
        <begin position="341"/>
        <end position="361"/>
    </location>
</feature>
<organism evidence="2 3">
    <name type="scientific">Neoarthrinium moseri</name>
    <dbReference type="NCBI Taxonomy" id="1658444"/>
    <lineage>
        <taxon>Eukaryota</taxon>
        <taxon>Fungi</taxon>
        <taxon>Dikarya</taxon>
        <taxon>Ascomycota</taxon>
        <taxon>Pezizomycotina</taxon>
        <taxon>Sordariomycetes</taxon>
        <taxon>Xylariomycetidae</taxon>
        <taxon>Amphisphaeriales</taxon>
        <taxon>Apiosporaceae</taxon>
        <taxon>Neoarthrinium</taxon>
    </lineage>
</organism>
<dbReference type="PANTHER" id="PTHR16469:SF51">
    <property type="entry name" value="TRANSCRIPTION FACTOR TAU 55 KDA SUBUNIT"/>
    <property type="match status" value="1"/>
</dbReference>
<reference evidence="2" key="1">
    <citation type="submission" date="2021-03" db="EMBL/GenBank/DDBJ databases">
        <title>Revisited historic fungal species revealed as producer of novel bioactive compounds through whole genome sequencing and comparative genomics.</title>
        <authorList>
            <person name="Vignolle G.A."/>
            <person name="Hochenegger N."/>
            <person name="Mach R.L."/>
            <person name="Mach-Aigner A.R."/>
            <person name="Javad Rahimi M."/>
            <person name="Salim K.A."/>
            <person name="Chan C.M."/>
            <person name="Lim L.B.L."/>
            <person name="Cai F."/>
            <person name="Druzhinina I.S."/>
            <person name="U'Ren J.M."/>
            <person name="Derntl C."/>
        </authorList>
    </citation>
    <scope>NUCLEOTIDE SEQUENCE</scope>
    <source>
        <strain evidence="2">TUCIM 5799</strain>
    </source>
</reference>
<feature type="region of interest" description="Disordered" evidence="1">
    <location>
        <begin position="332"/>
        <end position="361"/>
    </location>
</feature>
<evidence type="ECO:0000313" key="2">
    <source>
        <dbReference type="EMBL" id="KAI1866987.1"/>
    </source>
</evidence>
<dbReference type="AlphaFoldDB" id="A0A9P9WJS9"/>
<sequence>MPLEFIYVTRHGFRPAFTVDPASGTYTTAILSPTGVPTDPPLTSYGVEQANELAQRLLKLDPPIGRIYSSPYYRCLQTINPFVAKYNETSETVSNSKAHLAAIRVEKGIGEWFGLAPWNHPASAPLSKLQELFPDIDANYVSQVTPPSHGESLSELHDRVASAMDAIIAQCDKEGIRAIVLSSHAAVVIALGRVLTGRMPEHVEEEDFAAFTCGLSIYRRRNSHSGRQTDTSERQPMAAPDRLADDSAISGITQMSGAGAAAGADMQAAGTSDHPSGCSPGPSWRGGLGVQGGWDCELDSDCSFLKGGPERGWRFSGDESFSAVGRQNLAGSNAGLGVDVEVPKSERRGKHDQPIVDSSKL</sequence>
<comment type="caution">
    <text evidence="2">The sequence shown here is derived from an EMBL/GenBank/DDBJ whole genome shotgun (WGS) entry which is preliminary data.</text>
</comment>
<accession>A0A9P9WJS9</accession>
<dbReference type="InterPro" id="IPR013078">
    <property type="entry name" value="His_Pase_superF_clade-1"/>
</dbReference>
<evidence type="ECO:0008006" key="4">
    <source>
        <dbReference type="Google" id="ProtNLM"/>
    </source>
</evidence>
<feature type="region of interest" description="Disordered" evidence="1">
    <location>
        <begin position="263"/>
        <end position="286"/>
    </location>
</feature>
<gene>
    <name evidence="2" type="ORF">JX265_007563</name>
</gene>
<dbReference type="PANTHER" id="PTHR16469">
    <property type="entry name" value="UBIQUITIN-ASSOCIATED AND SH3 DOMAIN-CONTAINING BA-RELATED"/>
    <property type="match status" value="1"/>
</dbReference>
<protein>
    <recommendedName>
        <fullName evidence="4">Phosphoglycerate mutase family protein</fullName>
    </recommendedName>
</protein>
<dbReference type="Gene3D" id="3.40.50.1240">
    <property type="entry name" value="Phosphoglycerate mutase-like"/>
    <property type="match status" value="1"/>
</dbReference>
<dbReference type="SUPFAM" id="SSF53254">
    <property type="entry name" value="Phosphoglycerate mutase-like"/>
    <property type="match status" value="1"/>
</dbReference>
<keyword evidence="3" id="KW-1185">Reference proteome</keyword>